<keyword evidence="3" id="KW-1185">Reference proteome</keyword>
<name>A0A9J6EH55_RHIMP</name>
<evidence type="ECO:0000256" key="1">
    <source>
        <dbReference type="SAM" id="MobiDB-lite"/>
    </source>
</evidence>
<feature type="compositionally biased region" description="Basic and acidic residues" evidence="1">
    <location>
        <begin position="7"/>
        <end position="20"/>
    </location>
</feature>
<dbReference type="AlphaFoldDB" id="A0A9J6EH55"/>
<comment type="caution">
    <text evidence="2">The sequence shown here is derived from an EMBL/GenBank/DDBJ whole genome shotgun (WGS) entry which is preliminary data.</text>
</comment>
<dbReference type="EMBL" id="JABSTU010000004">
    <property type="protein sequence ID" value="KAH8033564.1"/>
    <property type="molecule type" value="Genomic_DNA"/>
</dbReference>
<evidence type="ECO:0000313" key="2">
    <source>
        <dbReference type="EMBL" id="KAH8033564.1"/>
    </source>
</evidence>
<feature type="region of interest" description="Disordered" evidence="1">
    <location>
        <begin position="1"/>
        <end position="20"/>
    </location>
</feature>
<evidence type="ECO:0000313" key="3">
    <source>
        <dbReference type="Proteomes" id="UP000821866"/>
    </source>
</evidence>
<reference evidence="2" key="2">
    <citation type="submission" date="2021-09" db="EMBL/GenBank/DDBJ databases">
        <authorList>
            <person name="Jia N."/>
            <person name="Wang J."/>
            <person name="Shi W."/>
            <person name="Du L."/>
            <person name="Sun Y."/>
            <person name="Zhan W."/>
            <person name="Jiang J."/>
            <person name="Wang Q."/>
            <person name="Zhang B."/>
            <person name="Ji P."/>
            <person name="Sakyi L.B."/>
            <person name="Cui X."/>
            <person name="Yuan T."/>
            <person name="Jiang B."/>
            <person name="Yang W."/>
            <person name="Lam T.T.-Y."/>
            <person name="Chang Q."/>
            <person name="Ding S."/>
            <person name="Wang X."/>
            <person name="Zhu J."/>
            <person name="Ruan X."/>
            <person name="Zhao L."/>
            <person name="Wei J."/>
            <person name="Que T."/>
            <person name="Du C."/>
            <person name="Cheng J."/>
            <person name="Dai P."/>
            <person name="Han X."/>
            <person name="Huang E."/>
            <person name="Gao Y."/>
            <person name="Liu J."/>
            <person name="Shao H."/>
            <person name="Ye R."/>
            <person name="Li L."/>
            <person name="Wei W."/>
            <person name="Wang X."/>
            <person name="Wang C."/>
            <person name="Huo Q."/>
            <person name="Li W."/>
            <person name="Guo W."/>
            <person name="Chen H."/>
            <person name="Chen S."/>
            <person name="Zhou L."/>
            <person name="Zhou L."/>
            <person name="Ni X."/>
            <person name="Tian J."/>
            <person name="Zhou Y."/>
            <person name="Sheng Y."/>
            <person name="Liu T."/>
            <person name="Pan Y."/>
            <person name="Xia L."/>
            <person name="Li J."/>
            <person name="Zhao F."/>
            <person name="Cao W."/>
        </authorList>
    </citation>
    <scope>NUCLEOTIDE SEQUENCE</scope>
    <source>
        <strain evidence="2">Rmic-2018</strain>
        <tissue evidence="2">Larvae</tissue>
    </source>
</reference>
<protein>
    <submittedName>
        <fullName evidence="2">Uncharacterized protein</fullName>
    </submittedName>
</protein>
<sequence>MRRHTPIHAESDVNTEEGKVTADRLPSFVVDAEKVAQVAKIQYTQKILEQESLKKMSRIEGELSCG</sequence>
<accession>A0A9J6EH55</accession>
<proteinExistence type="predicted"/>
<reference evidence="2" key="1">
    <citation type="journal article" date="2020" name="Cell">
        <title>Large-Scale Comparative Analyses of Tick Genomes Elucidate Their Genetic Diversity and Vector Capacities.</title>
        <authorList>
            <consortium name="Tick Genome and Microbiome Consortium (TIGMIC)"/>
            <person name="Jia N."/>
            <person name="Wang J."/>
            <person name="Shi W."/>
            <person name="Du L."/>
            <person name="Sun Y."/>
            <person name="Zhan W."/>
            <person name="Jiang J.F."/>
            <person name="Wang Q."/>
            <person name="Zhang B."/>
            <person name="Ji P."/>
            <person name="Bell-Sakyi L."/>
            <person name="Cui X.M."/>
            <person name="Yuan T.T."/>
            <person name="Jiang B.G."/>
            <person name="Yang W.F."/>
            <person name="Lam T.T."/>
            <person name="Chang Q.C."/>
            <person name="Ding S.J."/>
            <person name="Wang X.J."/>
            <person name="Zhu J.G."/>
            <person name="Ruan X.D."/>
            <person name="Zhao L."/>
            <person name="Wei J.T."/>
            <person name="Ye R.Z."/>
            <person name="Que T.C."/>
            <person name="Du C.H."/>
            <person name="Zhou Y.H."/>
            <person name="Cheng J.X."/>
            <person name="Dai P.F."/>
            <person name="Guo W.B."/>
            <person name="Han X.H."/>
            <person name="Huang E.J."/>
            <person name="Li L.F."/>
            <person name="Wei W."/>
            <person name="Gao Y.C."/>
            <person name="Liu J.Z."/>
            <person name="Shao H.Z."/>
            <person name="Wang X."/>
            <person name="Wang C.C."/>
            <person name="Yang T.C."/>
            <person name="Huo Q.B."/>
            <person name="Li W."/>
            <person name="Chen H.Y."/>
            <person name="Chen S.E."/>
            <person name="Zhou L.G."/>
            <person name="Ni X.B."/>
            <person name="Tian J.H."/>
            <person name="Sheng Y."/>
            <person name="Liu T."/>
            <person name="Pan Y.S."/>
            <person name="Xia L.Y."/>
            <person name="Li J."/>
            <person name="Zhao F."/>
            <person name="Cao W.C."/>
        </authorList>
    </citation>
    <scope>NUCLEOTIDE SEQUENCE</scope>
    <source>
        <strain evidence="2">Rmic-2018</strain>
    </source>
</reference>
<organism evidence="2 3">
    <name type="scientific">Rhipicephalus microplus</name>
    <name type="common">Cattle tick</name>
    <name type="synonym">Boophilus microplus</name>
    <dbReference type="NCBI Taxonomy" id="6941"/>
    <lineage>
        <taxon>Eukaryota</taxon>
        <taxon>Metazoa</taxon>
        <taxon>Ecdysozoa</taxon>
        <taxon>Arthropoda</taxon>
        <taxon>Chelicerata</taxon>
        <taxon>Arachnida</taxon>
        <taxon>Acari</taxon>
        <taxon>Parasitiformes</taxon>
        <taxon>Ixodida</taxon>
        <taxon>Ixodoidea</taxon>
        <taxon>Ixodidae</taxon>
        <taxon>Rhipicephalinae</taxon>
        <taxon>Rhipicephalus</taxon>
        <taxon>Boophilus</taxon>
    </lineage>
</organism>
<dbReference type="Proteomes" id="UP000821866">
    <property type="component" value="Chromosome 2"/>
</dbReference>
<gene>
    <name evidence="2" type="ORF">HPB51_013894</name>
</gene>